<proteinExistence type="predicted"/>
<comment type="caution">
    <text evidence="1">The sequence shown here is derived from an EMBL/GenBank/DDBJ whole genome shotgun (WGS) entry which is preliminary data.</text>
</comment>
<dbReference type="EMBL" id="JANBVB010003713">
    <property type="protein sequence ID" value="KAJ2877822.1"/>
    <property type="molecule type" value="Genomic_DNA"/>
</dbReference>
<protein>
    <submittedName>
        <fullName evidence="1">Uncharacterized protein</fullName>
    </submittedName>
</protein>
<organism evidence="1 2">
    <name type="scientific">Coemansia aciculifera</name>
    <dbReference type="NCBI Taxonomy" id="417176"/>
    <lineage>
        <taxon>Eukaryota</taxon>
        <taxon>Fungi</taxon>
        <taxon>Fungi incertae sedis</taxon>
        <taxon>Zoopagomycota</taxon>
        <taxon>Kickxellomycotina</taxon>
        <taxon>Kickxellomycetes</taxon>
        <taxon>Kickxellales</taxon>
        <taxon>Kickxellaceae</taxon>
        <taxon>Coemansia</taxon>
    </lineage>
</organism>
<name>A0ACC1LSM6_9FUNG</name>
<evidence type="ECO:0000313" key="2">
    <source>
        <dbReference type="Proteomes" id="UP001139981"/>
    </source>
</evidence>
<evidence type="ECO:0000313" key="1">
    <source>
        <dbReference type="EMBL" id="KAJ2877822.1"/>
    </source>
</evidence>
<gene>
    <name evidence="1" type="ORF">IWW38_006480</name>
</gene>
<sequence>MADYTLNQLPHRETYRVDRQAQMLAPVALHFRPPAEYPPRRRRMSLLPWRRPPPPGLLNAMCDGEFVEIFRPRDVIISRKVTLKAIGRSPEASRIVLDTIKNDGLDAVHMDATALSAARGGGGAEPPQPAVANYVAAPFQRIFRPDTNATSNSHPHDIARDNILASNEPPHTPSLPPHILTSFPSGGSGRRSIRDSLRETFGESLLLRKKVTGPESASDNPATANHVHSTSLDLGRDQTL</sequence>
<keyword evidence="2" id="KW-1185">Reference proteome</keyword>
<reference evidence="1" key="1">
    <citation type="submission" date="2022-07" db="EMBL/GenBank/DDBJ databases">
        <title>Phylogenomic reconstructions and comparative analyses of Kickxellomycotina fungi.</title>
        <authorList>
            <person name="Reynolds N.K."/>
            <person name="Stajich J.E."/>
            <person name="Barry K."/>
            <person name="Grigoriev I.V."/>
            <person name="Crous P."/>
            <person name="Smith M.E."/>
        </authorList>
    </citation>
    <scope>NUCLEOTIDE SEQUENCE</scope>
    <source>
        <strain evidence="1">CBS 190363</strain>
    </source>
</reference>
<accession>A0ACC1LSM6</accession>
<dbReference type="Proteomes" id="UP001139981">
    <property type="component" value="Unassembled WGS sequence"/>
</dbReference>